<dbReference type="PANTHER" id="PTHR42954:SF2">
    <property type="entry name" value="FE(2+) TRANSPORT PROTEIN A"/>
    <property type="match status" value="1"/>
</dbReference>
<evidence type="ECO:0000313" key="4">
    <source>
        <dbReference type="Proteomes" id="UP001597296"/>
    </source>
</evidence>
<dbReference type="RefSeq" id="WP_377314753.1">
    <property type="nucleotide sequence ID" value="NZ_JBHUIY010000005.1"/>
</dbReference>
<protein>
    <submittedName>
        <fullName evidence="3">Ferrous iron transport protein A</fullName>
    </submittedName>
</protein>
<reference evidence="4" key="1">
    <citation type="journal article" date="2019" name="Int. J. Syst. Evol. Microbiol.">
        <title>The Global Catalogue of Microorganisms (GCM) 10K type strain sequencing project: providing services to taxonomists for standard genome sequencing and annotation.</title>
        <authorList>
            <consortium name="The Broad Institute Genomics Platform"/>
            <consortium name="The Broad Institute Genome Sequencing Center for Infectious Disease"/>
            <person name="Wu L."/>
            <person name="Ma J."/>
        </authorList>
    </citation>
    <scope>NUCLEOTIDE SEQUENCE [LARGE SCALE GENOMIC DNA]</scope>
    <source>
        <strain evidence="4">KCTC 15012</strain>
    </source>
</reference>
<evidence type="ECO:0000256" key="1">
    <source>
        <dbReference type="ARBA" id="ARBA00023004"/>
    </source>
</evidence>
<dbReference type="Proteomes" id="UP001597296">
    <property type="component" value="Unassembled WGS sequence"/>
</dbReference>
<dbReference type="InterPro" id="IPR008988">
    <property type="entry name" value="Transcriptional_repressor_C"/>
</dbReference>
<dbReference type="InterPro" id="IPR038157">
    <property type="entry name" value="FeoA_core_dom"/>
</dbReference>
<dbReference type="PANTHER" id="PTHR42954">
    <property type="entry name" value="FE(2+) TRANSPORT PROTEIN A"/>
    <property type="match status" value="1"/>
</dbReference>
<sequence length="101" mass="10719">MNGQRIGATDVSLAVLGKGAAAEIIALDEAAAAIALGAGELERRLIEMGLVEGARIEVLHEGFPRRDPIAVRVGDHTIALRRSEANAVRVRCLENPADARR</sequence>
<dbReference type="InterPro" id="IPR007167">
    <property type="entry name" value="Fe-transptr_FeoA-like"/>
</dbReference>
<name>A0ABW5C755_9PROT</name>
<accession>A0ABW5C755</accession>
<dbReference type="EMBL" id="JBHUIY010000005">
    <property type="protein sequence ID" value="MFD2232980.1"/>
    <property type="molecule type" value="Genomic_DNA"/>
</dbReference>
<gene>
    <name evidence="3" type="ORF">ACFSNB_04095</name>
</gene>
<dbReference type="SUPFAM" id="SSF50037">
    <property type="entry name" value="C-terminal domain of transcriptional repressors"/>
    <property type="match status" value="1"/>
</dbReference>
<evidence type="ECO:0000259" key="2">
    <source>
        <dbReference type="SMART" id="SM00899"/>
    </source>
</evidence>
<dbReference type="Gene3D" id="2.30.30.90">
    <property type="match status" value="1"/>
</dbReference>
<proteinExistence type="predicted"/>
<organism evidence="3 4">
    <name type="scientific">Phaeospirillum tilakii</name>
    <dbReference type="NCBI Taxonomy" id="741673"/>
    <lineage>
        <taxon>Bacteria</taxon>
        <taxon>Pseudomonadati</taxon>
        <taxon>Pseudomonadota</taxon>
        <taxon>Alphaproteobacteria</taxon>
        <taxon>Rhodospirillales</taxon>
        <taxon>Rhodospirillaceae</taxon>
        <taxon>Phaeospirillum</taxon>
    </lineage>
</organism>
<keyword evidence="1" id="KW-0408">Iron</keyword>
<dbReference type="InterPro" id="IPR052713">
    <property type="entry name" value="FeoA"/>
</dbReference>
<keyword evidence="4" id="KW-1185">Reference proteome</keyword>
<dbReference type="SMART" id="SM00899">
    <property type="entry name" value="FeoA"/>
    <property type="match status" value="1"/>
</dbReference>
<evidence type="ECO:0000313" key="3">
    <source>
        <dbReference type="EMBL" id="MFD2232980.1"/>
    </source>
</evidence>
<feature type="domain" description="Ferrous iron transporter FeoA-like" evidence="2">
    <location>
        <begin position="11"/>
        <end position="92"/>
    </location>
</feature>
<comment type="caution">
    <text evidence="3">The sequence shown here is derived from an EMBL/GenBank/DDBJ whole genome shotgun (WGS) entry which is preliminary data.</text>
</comment>
<dbReference type="Pfam" id="PF04023">
    <property type="entry name" value="FeoA"/>
    <property type="match status" value="1"/>
</dbReference>